<protein>
    <submittedName>
        <fullName evidence="1">Uncharacterized protein</fullName>
    </submittedName>
</protein>
<dbReference type="Proteomes" id="UP001149165">
    <property type="component" value="Unassembled WGS sequence"/>
</dbReference>
<accession>A0A9W9EVA1</accession>
<sequence>MWKQMEIIFTGFSNTQNLYDLALDLKPELATLDRELEDWQQSQKEEFKPVTIDPGVSPSLNPGAGYWHGRVDMYVDLYIATLWNISRIARCILKDLITRLPAVPNDDLHHKDDQQTAFDMAEDIIASLPYHFSEDLQVFLKDRHNHTKITNPGRPAGGLLIMHAIRAASRLEILPLDMREYFKTCLTWMGKRMGIGQAAFLAEVSNLPGFVRYCL</sequence>
<dbReference type="OrthoDB" id="3525185at2759"/>
<dbReference type="PANTHER" id="PTHR38791">
    <property type="entry name" value="ZN(II)2CYS6 TRANSCRIPTION FACTOR (EUROFUNG)-RELATED-RELATED"/>
    <property type="match status" value="1"/>
</dbReference>
<organism evidence="1 2">
    <name type="scientific">Penicillium angulare</name>
    <dbReference type="NCBI Taxonomy" id="116970"/>
    <lineage>
        <taxon>Eukaryota</taxon>
        <taxon>Fungi</taxon>
        <taxon>Dikarya</taxon>
        <taxon>Ascomycota</taxon>
        <taxon>Pezizomycotina</taxon>
        <taxon>Eurotiomycetes</taxon>
        <taxon>Eurotiomycetidae</taxon>
        <taxon>Eurotiales</taxon>
        <taxon>Aspergillaceae</taxon>
        <taxon>Penicillium</taxon>
    </lineage>
</organism>
<dbReference type="PANTHER" id="PTHR38791:SF5">
    <property type="entry name" value="TRANSCRIPTION FACTOR DBAG-RELATED"/>
    <property type="match status" value="1"/>
</dbReference>
<reference evidence="1" key="1">
    <citation type="submission" date="2022-11" db="EMBL/GenBank/DDBJ databases">
        <authorList>
            <person name="Petersen C."/>
        </authorList>
    </citation>
    <scope>NUCLEOTIDE SEQUENCE</scope>
    <source>
        <strain evidence="1">IBT 30069</strain>
    </source>
</reference>
<evidence type="ECO:0000313" key="2">
    <source>
        <dbReference type="Proteomes" id="UP001149165"/>
    </source>
</evidence>
<proteinExistence type="predicted"/>
<keyword evidence="2" id="KW-1185">Reference proteome</keyword>
<dbReference type="EMBL" id="JAPQKH010000007">
    <property type="protein sequence ID" value="KAJ5088520.1"/>
    <property type="molecule type" value="Genomic_DNA"/>
</dbReference>
<reference evidence="1" key="2">
    <citation type="journal article" date="2023" name="IMA Fungus">
        <title>Comparative genomic study of the Penicillium genus elucidates a diverse pangenome and 15 lateral gene transfer events.</title>
        <authorList>
            <person name="Petersen C."/>
            <person name="Sorensen T."/>
            <person name="Nielsen M.R."/>
            <person name="Sondergaard T.E."/>
            <person name="Sorensen J.L."/>
            <person name="Fitzpatrick D.A."/>
            <person name="Frisvad J.C."/>
            <person name="Nielsen K.L."/>
        </authorList>
    </citation>
    <scope>NUCLEOTIDE SEQUENCE</scope>
    <source>
        <strain evidence="1">IBT 30069</strain>
    </source>
</reference>
<comment type="caution">
    <text evidence="1">The sequence shown here is derived from an EMBL/GenBank/DDBJ whole genome shotgun (WGS) entry which is preliminary data.</text>
</comment>
<evidence type="ECO:0000313" key="1">
    <source>
        <dbReference type="EMBL" id="KAJ5088520.1"/>
    </source>
</evidence>
<name>A0A9W9EVA1_9EURO</name>
<dbReference type="InterPro" id="IPR053175">
    <property type="entry name" value="DHMBA_Reg_Transcription_Factor"/>
</dbReference>
<gene>
    <name evidence="1" type="ORF">N7456_012136</name>
</gene>
<dbReference type="AlphaFoldDB" id="A0A9W9EVA1"/>